<keyword evidence="1" id="KW-0812">Transmembrane</keyword>
<keyword evidence="3" id="KW-1185">Reference proteome</keyword>
<reference evidence="2 3" key="1">
    <citation type="journal article" date="2015" name="Genome Announc.">
        <title>Complete Genome Sequence of Corynebacterium camporealensis DSM 44610, Isolated from the Milk of a Manchega Sheep with Subclinical Mastitis.</title>
        <authorList>
            <person name="Ruckert C."/>
            <person name="Albersmeier A."/>
            <person name="Winkler A."/>
            <person name="Tauch A."/>
        </authorList>
    </citation>
    <scope>NUCLEOTIDE SEQUENCE [LARGE SCALE GENOMIC DNA]</scope>
    <source>
        <strain evidence="2 3">DSM 44610</strain>
    </source>
</reference>
<evidence type="ECO:0000313" key="2">
    <source>
        <dbReference type="EMBL" id="AKE38231.1"/>
    </source>
</evidence>
<accession>A0A0F6T9L8</accession>
<keyword evidence="1" id="KW-1133">Transmembrane helix</keyword>
<dbReference type="HOGENOM" id="CLU_2615979_0_0_11"/>
<protein>
    <submittedName>
        <fullName evidence="2">Uncharacterized protein</fullName>
    </submittedName>
</protein>
<dbReference type="Proteomes" id="UP000033566">
    <property type="component" value="Chromosome"/>
</dbReference>
<organism evidence="2 3">
    <name type="scientific">Corynebacterium camporealensis</name>
    <dbReference type="NCBI Taxonomy" id="161896"/>
    <lineage>
        <taxon>Bacteria</taxon>
        <taxon>Bacillati</taxon>
        <taxon>Actinomycetota</taxon>
        <taxon>Actinomycetes</taxon>
        <taxon>Mycobacteriales</taxon>
        <taxon>Corynebacteriaceae</taxon>
        <taxon>Corynebacterium</taxon>
    </lineage>
</organism>
<sequence>MSAYFVGQLFMAFAAFDSLLQAFRAIRSQGPWVLYTLAAVMYGGAALLLGNDSIAIPLILAVLAMLTFVVARHRSSED</sequence>
<keyword evidence="1" id="KW-0472">Membrane</keyword>
<dbReference type="EMBL" id="CP011311">
    <property type="protein sequence ID" value="AKE38231.1"/>
    <property type="molecule type" value="Genomic_DNA"/>
</dbReference>
<dbReference type="RefSeq" id="WP_035107241.1">
    <property type="nucleotide sequence ID" value="NZ_CP011311.1"/>
</dbReference>
<evidence type="ECO:0000313" key="3">
    <source>
        <dbReference type="Proteomes" id="UP000033566"/>
    </source>
</evidence>
<evidence type="ECO:0000256" key="1">
    <source>
        <dbReference type="SAM" id="Phobius"/>
    </source>
</evidence>
<name>A0A0F6T9L8_9CORY</name>
<dbReference type="PATRIC" id="fig|161896.4.peg.241"/>
<dbReference type="AlphaFoldDB" id="A0A0F6T9L8"/>
<feature type="transmembrane region" description="Helical" evidence="1">
    <location>
        <begin position="32"/>
        <end position="49"/>
    </location>
</feature>
<proteinExistence type="predicted"/>
<gene>
    <name evidence="2" type="ORF">UL81_01230</name>
</gene>
<feature type="transmembrane region" description="Helical" evidence="1">
    <location>
        <begin position="54"/>
        <end position="71"/>
    </location>
</feature>
<dbReference type="KEGG" id="ccj:UL81_01230"/>